<evidence type="ECO:0000313" key="1">
    <source>
        <dbReference type="EMBL" id="MCL7024466.1"/>
    </source>
</evidence>
<dbReference type="GO" id="GO:0046872">
    <property type="term" value="F:metal ion binding"/>
    <property type="evidence" value="ECO:0007669"/>
    <property type="project" value="InterPro"/>
</dbReference>
<accession>A0AA41RU46</accession>
<evidence type="ECO:0000313" key="2">
    <source>
        <dbReference type="Proteomes" id="UP001177140"/>
    </source>
</evidence>
<comment type="caution">
    <text evidence="1">The sequence shown here is derived from an EMBL/GenBank/DDBJ whole genome shotgun (WGS) entry which is preliminary data.</text>
</comment>
<feature type="non-terminal residue" evidence="1">
    <location>
        <position position="1"/>
    </location>
</feature>
<proteinExistence type="predicted"/>
<reference evidence="1" key="1">
    <citation type="submission" date="2022-03" db="EMBL/GenBank/DDBJ databases">
        <title>A functionally conserved STORR gene fusion in Papaver species that diverged 16.8 million years ago.</title>
        <authorList>
            <person name="Catania T."/>
        </authorList>
    </citation>
    <scope>NUCLEOTIDE SEQUENCE</scope>
    <source>
        <strain evidence="1">S-191538</strain>
    </source>
</reference>
<feature type="non-terminal residue" evidence="1">
    <location>
        <position position="77"/>
    </location>
</feature>
<dbReference type="GO" id="GO:0005739">
    <property type="term" value="C:mitochondrion"/>
    <property type="evidence" value="ECO:0007669"/>
    <property type="project" value="TreeGrafter"/>
</dbReference>
<dbReference type="AlphaFoldDB" id="A0AA41RU46"/>
<dbReference type="PANTHER" id="PTHR11851:SF190">
    <property type="entry name" value="MITOCHONDRIAL-PROCESSING PEPTIDASE SUBUNIT ALPHA"/>
    <property type="match status" value="1"/>
</dbReference>
<dbReference type="Gene3D" id="3.30.830.10">
    <property type="entry name" value="Metalloenzyme, LuxS/M16 peptidase-like"/>
    <property type="match status" value="1"/>
</dbReference>
<gene>
    <name evidence="1" type="ORF">MKW94_020016</name>
</gene>
<dbReference type="EMBL" id="JAJJMA010034934">
    <property type="protein sequence ID" value="MCL7024466.1"/>
    <property type="molecule type" value="Genomic_DNA"/>
</dbReference>
<sequence>TQAELDRAKTATKSAVLMNLESRMIVSEDIGRQILTYGERKPVDHFLKAVDGVTLKDISSIATKIISSPLTMASWGD</sequence>
<organism evidence="1 2">
    <name type="scientific">Papaver nudicaule</name>
    <name type="common">Iceland poppy</name>
    <dbReference type="NCBI Taxonomy" id="74823"/>
    <lineage>
        <taxon>Eukaryota</taxon>
        <taxon>Viridiplantae</taxon>
        <taxon>Streptophyta</taxon>
        <taxon>Embryophyta</taxon>
        <taxon>Tracheophyta</taxon>
        <taxon>Spermatophyta</taxon>
        <taxon>Magnoliopsida</taxon>
        <taxon>Ranunculales</taxon>
        <taxon>Papaveraceae</taxon>
        <taxon>Papaveroideae</taxon>
        <taxon>Papaver</taxon>
    </lineage>
</organism>
<keyword evidence="2" id="KW-1185">Reference proteome</keyword>
<dbReference type="SUPFAM" id="SSF63411">
    <property type="entry name" value="LuxS/MPP-like metallohydrolase"/>
    <property type="match status" value="1"/>
</dbReference>
<dbReference type="InterPro" id="IPR050361">
    <property type="entry name" value="MPP/UQCRC_Complex"/>
</dbReference>
<dbReference type="Proteomes" id="UP001177140">
    <property type="component" value="Unassembled WGS sequence"/>
</dbReference>
<protein>
    <submittedName>
        <fullName evidence="1">Uncharacterized protein</fullName>
    </submittedName>
</protein>
<dbReference type="PANTHER" id="PTHR11851">
    <property type="entry name" value="METALLOPROTEASE"/>
    <property type="match status" value="1"/>
</dbReference>
<dbReference type="InterPro" id="IPR011249">
    <property type="entry name" value="Metalloenz_LuxS/M16"/>
</dbReference>
<name>A0AA41RU46_PAPNU</name>